<dbReference type="Proteomes" id="UP001497623">
    <property type="component" value="Unassembled WGS sequence"/>
</dbReference>
<dbReference type="InterPro" id="IPR007122">
    <property type="entry name" value="Villin/Gelsolin"/>
</dbReference>
<dbReference type="AlphaFoldDB" id="A0AAV2QR83"/>
<dbReference type="GO" id="GO:0008154">
    <property type="term" value="P:actin polymerization or depolymerization"/>
    <property type="evidence" value="ECO:0007669"/>
    <property type="project" value="TreeGrafter"/>
</dbReference>
<keyword evidence="5" id="KW-1133">Transmembrane helix</keyword>
<reference evidence="7 8" key="1">
    <citation type="submission" date="2024-05" db="EMBL/GenBank/DDBJ databases">
        <authorList>
            <person name="Wallberg A."/>
        </authorList>
    </citation>
    <scope>NUCLEOTIDE SEQUENCE [LARGE SCALE GENOMIC DNA]</scope>
</reference>
<dbReference type="GO" id="GO:0005546">
    <property type="term" value="F:phosphatidylinositol-4,5-bisphosphate binding"/>
    <property type="evidence" value="ECO:0007669"/>
    <property type="project" value="TreeGrafter"/>
</dbReference>
<evidence type="ECO:0000256" key="5">
    <source>
        <dbReference type="SAM" id="Phobius"/>
    </source>
</evidence>
<dbReference type="FunFam" id="3.40.20.10:FF:000005">
    <property type="entry name" value="Gelsolin"/>
    <property type="match status" value="1"/>
</dbReference>
<dbReference type="GO" id="GO:0051014">
    <property type="term" value="P:actin filament severing"/>
    <property type="evidence" value="ECO:0007669"/>
    <property type="project" value="TreeGrafter"/>
</dbReference>
<keyword evidence="8" id="KW-1185">Reference proteome</keyword>
<dbReference type="GO" id="GO:0005737">
    <property type="term" value="C:cytoplasm"/>
    <property type="evidence" value="ECO:0007669"/>
    <property type="project" value="TreeGrafter"/>
</dbReference>
<dbReference type="CDD" id="cd11291">
    <property type="entry name" value="gelsolin_S6_like"/>
    <property type="match status" value="1"/>
</dbReference>
<comment type="caution">
    <text evidence="7">The sequence shown here is derived from an EMBL/GenBank/DDBJ whole genome shotgun (WGS) entry which is preliminary data.</text>
</comment>
<evidence type="ECO:0000256" key="4">
    <source>
        <dbReference type="ARBA" id="ARBA00023203"/>
    </source>
</evidence>
<dbReference type="GO" id="GO:0051016">
    <property type="term" value="P:barbed-end actin filament capping"/>
    <property type="evidence" value="ECO:0007669"/>
    <property type="project" value="TreeGrafter"/>
</dbReference>
<sequence length="452" mass="51315">MALSVNNNNIEQRRAIYWLCVELICVKMSLYLFLNNFRLWTESGSPLTCASWKKIFGFTSSLPVKIFPVFQAFFVSILLSSAKRLNGDITSRGVTFALLQSLGKCTKEGNQIKGLELTLPMTPVKTPTFSRKENFLRYVYDIRNCEKYIVHIRKLKYPVTDEETKLLVNPIKKNTSLCPSHLRRPTRRHSPAQFIQSFIINTGRMVVFTGGKASGFKNIHDHDTYDADGTRLFQIRGTCDIDTRAIQREEVAGSLNSDDVFVLETPENTYLWVGEGASEDEKAMGHTVAAKISPEREVQEITEGSEDDGFWAGVGGQGEYQKARDLMKPLLEPRLFHCSVSPAGCLRVNEVANFTQEDLNEDDVMVLDSGDEIYIWIGQGADDVEKEKGFTMAEDYIKSDPTERSLDTTVMVRIKQDEEPAAFTSIFPSWNPEMWKVEMPSYDDLMAQLKQW</sequence>
<dbReference type="FunFam" id="3.40.20.10:FF:000001">
    <property type="entry name" value="Gelsolin"/>
    <property type="match status" value="1"/>
</dbReference>
<proteinExistence type="inferred from homology"/>
<feature type="domain" description="Gelsolin-like" evidence="6">
    <location>
        <begin position="350"/>
        <end position="423"/>
    </location>
</feature>
<organism evidence="7 8">
    <name type="scientific">Meganyctiphanes norvegica</name>
    <name type="common">Northern krill</name>
    <name type="synonym">Thysanopoda norvegica</name>
    <dbReference type="NCBI Taxonomy" id="48144"/>
    <lineage>
        <taxon>Eukaryota</taxon>
        <taxon>Metazoa</taxon>
        <taxon>Ecdysozoa</taxon>
        <taxon>Arthropoda</taxon>
        <taxon>Crustacea</taxon>
        <taxon>Multicrustacea</taxon>
        <taxon>Malacostraca</taxon>
        <taxon>Eumalacostraca</taxon>
        <taxon>Eucarida</taxon>
        <taxon>Euphausiacea</taxon>
        <taxon>Euphausiidae</taxon>
        <taxon>Meganyctiphanes</taxon>
    </lineage>
</organism>
<protein>
    <recommendedName>
        <fullName evidence="6">Gelsolin-like domain-containing protein</fullName>
    </recommendedName>
</protein>
<feature type="non-terminal residue" evidence="7">
    <location>
        <position position="452"/>
    </location>
</feature>
<dbReference type="GO" id="GO:0015629">
    <property type="term" value="C:actin cytoskeleton"/>
    <property type="evidence" value="ECO:0007669"/>
    <property type="project" value="TreeGrafter"/>
</dbReference>
<evidence type="ECO:0000256" key="1">
    <source>
        <dbReference type="ARBA" id="ARBA00008418"/>
    </source>
</evidence>
<dbReference type="InterPro" id="IPR007123">
    <property type="entry name" value="Gelsolin-like_dom"/>
</dbReference>
<keyword evidence="4" id="KW-0009">Actin-binding</keyword>
<feature type="domain" description="Gelsolin-like" evidence="6">
    <location>
        <begin position="252"/>
        <end position="311"/>
    </location>
</feature>
<evidence type="ECO:0000313" key="8">
    <source>
        <dbReference type="Proteomes" id="UP001497623"/>
    </source>
</evidence>
<keyword evidence="5" id="KW-0812">Transmembrane</keyword>
<dbReference type="PANTHER" id="PTHR11977">
    <property type="entry name" value="VILLIN"/>
    <property type="match status" value="1"/>
</dbReference>
<feature type="transmembrane region" description="Helical" evidence="5">
    <location>
        <begin position="15"/>
        <end position="34"/>
    </location>
</feature>
<dbReference type="SUPFAM" id="SSF55753">
    <property type="entry name" value="Actin depolymerizing proteins"/>
    <property type="match status" value="2"/>
</dbReference>
<accession>A0AAV2QR83</accession>
<keyword evidence="5" id="KW-0472">Membrane</keyword>
<comment type="similarity">
    <text evidence="1">Belongs to the villin/gelsolin family.</text>
</comment>
<dbReference type="EMBL" id="CAXKWB010009036">
    <property type="protein sequence ID" value="CAL4093292.1"/>
    <property type="molecule type" value="Genomic_DNA"/>
</dbReference>
<dbReference type="Pfam" id="PF00626">
    <property type="entry name" value="Gelsolin"/>
    <property type="match status" value="2"/>
</dbReference>
<dbReference type="CDD" id="cd11288">
    <property type="entry name" value="gelsolin_S5_like"/>
    <property type="match status" value="1"/>
</dbReference>
<feature type="transmembrane region" description="Helical" evidence="5">
    <location>
        <begin position="55"/>
        <end position="79"/>
    </location>
</feature>
<dbReference type="Gene3D" id="3.40.20.10">
    <property type="entry name" value="Severin"/>
    <property type="match status" value="2"/>
</dbReference>
<name>A0AAV2QR83_MEGNR</name>
<dbReference type="GO" id="GO:0051015">
    <property type="term" value="F:actin filament binding"/>
    <property type="evidence" value="ECO:0007669"/>
    <property type="project" value="InterPro"/>
</dbReference>
<dbReference type="InterPro" id="IPR029006">
    <property type="entry name" value="ADF-H/Gelsolin-like_dom_sf"/>
</dbReference>
<evidence type="ECO:0000256" key="2">
    <source>
        <dbReference type="ARBA" id="ARBA00022467"/>
    </source>
</evidence>
<gene>
    <name evidence="7" type="ORF">MNOR_LOCUS14793</name>
</gene>
<keyword evidence="3" id="KW-0677">Repeat</keyword>
<keyword evidence="2" id="KW-0117">Actin capping</keyword>
<dbReference type="SMART" id="SM00262">
    <property type="entry name" value="GEL"/>
    <property type="match status" value="2"/>
</dbReference>
<evidence type="ECO:0000313" key="7">
    <source>
        <dbReference type="EMBL" id="CAL4093292.1"/>
    </source>
</evidence>
<dbReference type="PANTHER" id="PTHR11977:SF123">
    <property type="entry name" value="GELSOLIN"/>
    <property type="match status" value="1"/>
</dbReference>
<evidence type="ECO:0000259" key="6">
    <source>
        <dbReference type="Pfam" id="PF00626"/>
    </source>
</evidence>
<evidence type="ECO:0000256" key="3">
    <source>
        <dbReference type="ARBA" id="ARBA00022737"/>
    </source>
</evidence>
<dbReference type="PRINTS" id="PR00597">
    <property type="entry name" value="GELSOLIN"/>
</dbReference>